<reference evidence="1" key="1">
    <citation type="submission" date="2020-09" db="EMBL/GenBank/DDBJ databases">
        <title>Genome-Enabled Discovery of Anthraquinone Biosynthesis in Senna tora.</title>
        <authorList>
            <person name="Kang S.-H."/>
            <person name="Pandey R.P."/>
            <person name="Lee C.-M."/>
            <person name="Sim J.-S."/>
            <person name="Jeong J.-T."/>
            <person name="Choi B.-S."/>
            <person name="Jung M."/>
            <person name="Ginzburg D."/>
            <person name="Zhao K."/>
            <person name="Won S.Y."/>
            <person name="Oh T.-J."/>
            <person name="Yu Y."/>
            <person name="Kim N.-H."/>
            <person name="Lee O.R."/>
            <person name="Lee T.-H."/>
            <person name="Bashyal P."/>
            <person name="Kim T.-S."/>
            <person name="Lee W.-H."/>
            <person name="Kawkins C."/>
            <person name="Kim C.-K."/>
            <person name="Kim J.S."/>
            <person name="Ahn B.O."/>
            <person name="Rhee S.Y."/>
            <person name="Sohng J.K."/>
        </authorList>
    </citation>
    <scope>NUCLEOTIDE SEQUENCE</scope>
    <source>
        <tissue evidence="1">Leaf</tissue>
    </source>
</reference>
<dbReference type="Proteomes" id="UP000634136">
    <property type="component" value="Unassembled WGS sequence"/>
</dbReference>
<evidence type="ECO:0008006" key="3">
    <source>
        <dbReference type="Google" id="ProtNLM"/>
    </source>
</evidence>
<dbReference type="PANTHER" id="PTHR31635:SF196">
    <property type="entry name" value="REVERSE TRANSCRIPTASE DOMAIN-CONTAINING PROTEIN-RELATED"/>
    <property type="match status" value="1"/>
</dbReference>
<name>A0A834W8K3_9FABA</name>
<evidence type="ECO:0000313" key="2">
    <source>
        <dbReference type="Proteomes" id="UP000634136"/>
    </source>
</evidence>
<protein>
    <recommendedName>
        <fullName evidence="3">Reverse transcriptase domain-containing protein</fullName>
    </recommendedName>
</protein>
<dbReference type="EMBL" id="JAAIUW010000010">
    <property type="protein sequence ID" value="KAF7812628.1"/>
    <property type="molecule type" value="Genomic_DNA"/>
</dbReference>
<comment type="caution">
    <text evidence="1">The sequence shown here is derived from an EMBL/GenBank/DDBJ whole genome shotgun (WGS) entry which is preliminary data.</text>
</comment>
<dbReference type="PANTHER" id="PTHR31635">
    <property type="entry name" value="REVERSE TRANSCRIPTASE DOMAIN-CONTAINING PROTEIN-RELATED"/>
    <property type="match status" value="1"/>
</dbReference>
<keyword evidence="2" id="KW-1185">Reference proteome</keyword>
<sequence>MGNNKEEIKEAARDYFNQLYRCNDMSDDAERQHFISNLGVSKLTQAHIIHLSQPFTKLEIEIALFQMNGEWWVLFSHAQTHITLIPKIAALQGFKDYRPISLGCKKSKGGWAALKVDLHKAYDKISWSFMKEVLKYTNFPPHWQQMLMQCVITTSMRVKINGELTDWITPTAGLRQGDDILMFFRVDKKNSGMVLTRLINCRKVEHLGRLNLRVDNVGAQSMTDWINVVMADGNVGNQNQKIELFTLLITICWSIYTQRNLILFQQGNGDVMEHGGRTTNNEVETMHFTCGRIKDSRTHWKVFSISLQQERNLRTLCYLVNDYDQNASLAMLRSIHLFLKDYGTKQMDSIMLHIPDKSIVN</sequence>
<organism evidence="1 2">
    <name type="scientific">Senna tora</name>
    <dbReference type="NCBI Taxonomy" id="362788"/>
    <lineage>
        <taxon>Eukaryota</taxon>
        <taxon>Viridiplantae</taxon>
        <taxon>Streptophyta</taxon>
        <taxon>Embryophyta</taxon>
        <taxon>Tracheophyta</taxon>
        <taxon>Spermatophyta</taxon>
        <taxon>Magnoliopsida</taxon>
        <taxon>eudicotyledons</taxon>
        <taxon>Gunneridae</taxon>
        <taxon>Pentapetalae</taxon>
        <taxon>rosids</taxon>
        <taxon>fabids</taxon>
        <taxon>Fabales</taxon>
        <taxon>Fabaceae</taxon>
        <taxon>Caesalpinioideae</taxon>
        <taxon>Cassia clade</taxon>
        <taxon>Senna</taxon>
    </lineage>
</organism>
<proteinExistence type="predicted"/>
<dbReference type="AlphaFoldDB" id="A0A834W8K3"/>
<gene>
    <name evidence="1" type="ORF">G2W53_033604</name>
</gene>
<dbReference type="OrthoDB" id="410381at2759"/>
<evidence type="ECO:0000313" key="1">
    <source>
        <dbReference type="EMBL" id="KAF7812628.1"/>
    </source>
</evidence>
<accession>A0A834W8K3</accession>